<accession>A0ABQ0ACV9</accession>
<dbReference type="Proteomes" id="UP001465153">
    <property type="component" value="Unassembled WGS sequence"/>
</dbReference>
<name>A0ABQ0ACV9_9GAMM</name>
<proteinExistence type="predicted"/>
<protein>
    <submittedName>
        <fullName evidence="1">Uncharacterized protein</fullName>
    </submittedName>
</protein>
<reference evidence="1 2" key="1">
    <citation type="submission" date="2024-04" db="EMBL/GenBank/DDBJ databases">
        <title>Draft genome sequence of Sessilibacter corallicola NBRC 116591.</title>
        <authorList>
            <person name="Miyakawa T."/>
            <person name="Kusuya Y."/>
            <person name="Miura T."/>
        </authorList>
    </citation>
    <scope>NUCLEOTIDE SEQUENCE [LARGE SCALE GENOMIC DNA]</scope>
    <source>
        <strain evidence="1 2">KU-00831-HH</strain>
    </source>
</reference>
<gene>
    <name evidence="1" type="ORF">NBRC116591_33000</name>
</gene>
<evidence type="ECO:0000313" key="1">
    <source>
        <dbReference type="EMBL" id="GAA6169489.1"/>
    </source>
</evidence>
<sequence length="59" mass="7016">MIKNEGIKIRDRIEDIEDKYAVIDLKQERNAFSKTLTTSQETSFYTGRRMYLGKRQCIL</sequence>
<comment type="caution">
    <text evidence="1">The sequence shown here is derived from an EMBL/GenBank/DDBJ whole genome shotgun (WGS) entry which is preliminary data.</text>
</comment>
<keyword evidence="2" id="KW-1185">Reference proteome</keyword>
<evidence type="ECO:0000313" key="2">
    <source>
        <dbReference type="Proteomes" id="UP001465153"/>
    </source>
</evidence>
<dbReference type="EMBL" id="BAABWN010000012">
    <property type="protein sequence ID" value="GAA6169489.1"/>
    <property type="molecule type" value="Genomic_DNA"/>
</dbReference>
<organism evidence="1 2">
    <name type="scientific">Sessilibacter corallicola</name>
    <dbReference type="NCBI Taxonomy" id="2904075"/>
    <lineage>
        <taxon>Bacteria</taxon>
        <taxon>Pseudomonadati</taxon>
        <taxon>Pseudomonadota</taxon>
        <taxon>Gammaproteobacteria</taxon>
        <taxon>Cellvibrionales</taxon>
        <taxon>Cellvibrionaceae</taxon>
        <taxon>Sessilibacter</taxon>
    </lineage>
</organism>
<dbReference type="RefSeq" id="WP_353304000.1">
    <property type="nucleotide sequence ID" value="NZ_BAABWN010000012.1"/>
</dbReference>